<reference evidence="2 3" key="1">
    <citation type="submission" date="2022-03" db="EMBL/GenBank/DDBJ databases">
        <title>Streptomyces yunnanensis P86,complete genome.</title>
        <authorList>
            <person name="Chen S."/>
            <person name="Zhang Q."/>
        </authorList>
    </citation>
    <scope>NUCLEOTIDE SEQUENCE [LARGE SCALE GENOMIC DNA]</scope>
    <source>
        <strain evidence="2 3">P86</strain>
    </source>
</reference>
<feature type="region of interest" description="Disordered" evidence="1">
    <location>
        <begin position="1"/>
        <end position="26"/>
    </location>
</feature>
<dbReference type="RefSeq" id="WP_275310386.1">
    <property type="nucleotide sequence ID" value="NZ_CP095749.1"/>
</dbReference>
<name>A0ABY8AJP3_9ACTN</name>
<evidence type="ECO:0000313" key="3">
    <source>
        <dbReference type="Proteomes" id="UP001218629"/>
    </source>
</evidence>
<proteinExistence type="predicted"/>
<dbReference type="EMBL" id="CP095749">
    <property type="protein sequence ID" value="WEB44145.1"/>
    <property type="molecule type" value="Genomic_DNA"/>
</dbReference>
<organism evidence="2 3">
    <name type="scientific">Streptomyces yunnanensis</name>
    <dbReference type="NCBI Taxonomy" id="156453"/>
    <lineage>
        <taxon>Bacteria</taxon>
        <taxon>Bacillati</taxon>
        <taxon>Actinomycetota</taxon>
        <taxon>Actinomycetes</taxon>
        <taxon>Kitasatosporales</taxon>
        <taxon>Streptomycetaceae</taxon>
        <taxon>Streptomyces</taxon>
    </lineage>
</organism>
<protein>
    <submittedName>
        <fullName evidence="2">Uncharacterized protein</fullName>
    </submittedName>
</protein>
<accession>A0ABY8AJP3</accession>
<evidence type="ECO:0000256" key="1">
    <source>
        <dbReference type="SAM" id="MobiDB-lite"/>
    </source>
</evidence>
<dbReference type="Proteomes" id="UP001218629">
    <property type="component" value="Chromosome"/>
</dbReference>
<keyword evidence="3" id="KW-1185">Reference proteome</keyword>
<evidence type="ECO:0000313" key="2">
    <source>
        <dbReference type="EMBL" id="WEB44145.1"/>
    </source>
</evidence>
<gene>
    <name evidence="2" type="ORF">MOV08_35900</name>
</gene>
<sequence length="55" mass="5847">MTARVPLPTDCGTGTGTVDARGPHVRCPGRPDAQARMVLETAGTFPERLVARPCR</sequence>